<reference evidence="1" key="1">
    <citation type="submission" date="2023-04" db="EMBL/GenBank/DDBJ databases">
        <title>Draft Genome sequencing of Naganishia species isolated from polar environments using Oxford Nanopore Technology.</title>
        <authorList>
            <person name="Leo P."/>
            <person name="Venkateswaran K."/>
        </authorList>
    </citation>
    <scope>NUCLEOTIDE SEQUENCE</scope>
    <source>
        <strain evidence="1">MNA-CCFEE 5261</strain>
    </source>
</reference>
<gene>
    <name evidence="1" type="ORF">QFC19_005493</name>
</gene>
<protein>
    <submittedName>
        <fullName evidence="1">Uncharacterized protein</fullName>
    </submittedName>
</protein>
<dbReference type="Proteomes" id="UP001241377">
    <property type="component" value="Unassembled WGS sequence"/>
</dbReference>
<organism evidence="1 2">
    <name type="scientific">Naganishia cerealis</name>
    <dbReference type="NCBI Taxonomy" id="610337"/>
    <lineage>
        <taxon>Eukaryota</taxon>
        <taxon>Fungi</taxon>
        <taxon>Dikarya</taxon>
        <taxon>Basidiomycota</taxon>
        <taxon>Agaricomycotina</taxon>
        <taxon>Tremellomycetes</taxon>
        <taxon>Filobasidiales</taxon>
        <taxon>Filobasidiaceae</taxon>
        <taxon>Naganishia</taxon>
    </lineage>
</organism>
<sequence>MDQSQPAVTDVNSPSEVGNLNNPSNSGRKRAVPESSTDTALFIKRRAIKVKPSARKVEDDDVLLLGTPPKSPVKNLGISIKGIASNITPTQVEYTASPQINKSMQLKEGLLAEEAIGSSVQDSIPKPRTASPEFTVYTPPIDFKSFPRSSLVPPRSQHPPLLPCRSVYEYTRLNRIEEGTYGIVSRARCNATGGIYALKKLKLEEEKAGFPITSLREVMALMTTGAHENVVGVREIVVGDSLDQYVVSFISSQGRIVVTHCYIEQNIHRHAIYRA</sequence>
<keyword evidence="2" id="KW-1185">Reference proteome</keyword>
<comment type="caution">
    <text evidence="1">The sequence shown here is derived from an EMBL/GenBank/DDBJ whole genome shotgun (WGS) entry which is preliminary data.</text>
</comment>
<evidence type="ECO:0000313" key="1">
    <source>
        <dbReference type="EMBL" id="KAJ9100754.1"/>
    </source>
</evidence>
<name>A0ACC2VP19_9TREE</name>
<proteinExistence type="predicted"/>
<dbReference type="EMBL" id="JASBWR010000062">
    <property type="protein sequence ID" value="KAJ9100754.1"/>
    <property type="molecule type" value="Genomic_DNA"/>
</dbReference>
<accession>A0ACC2VP19</accession>
<evidence type="ECO:0000313" key="2">
    <source>
        <dbReference type="Proteomes" id="UP001241377"/>
    </source>
</evidence>